<dbReference type="EMBL" id="JBJJXI010000019">
    <property type="protein sequence ID" value="KAL3405915.1"/>
    <property type="molecule type" value="Genomic_DNA"/>
</dbReference>
<dbReference type="PANTHER" id="PTHR11328:SF28">
    <property type="entry name" value="MAJOR FACILITATOR SUPERFAMILY DOMAIN-CONTAINING PROTEIN 12"/>
    <property type="match status" value="1"/>
</dbReference>
<keyword evidence="3" id="KW-0812">Transmembrane</keyword>
<name>A0ABD2XKT3_9HYME</name>
<dbReference type="AlphaFoldDB" id="A0ABD2XKT3"/>
<comment type="similarity">
    <text evidence="1">Belongs to the major facilitator superfamily.</text>
</comment>
<keyword evidence="3" id="KW-1133">Transmembrane helix</keyword>
<proteinExistence type="inferred from homology"/>
<evidence type="ECO:0000256" key="2">
    <source>
        <dbReference type="SAM" id="MobiDB-lite"/>
    </source>
</evidence>
<sequence length="82" mass="8792">MPKAVAKSSSGGGGDATANERQPLVEKSMSLTTRTAYALGHVFNDLVAAMWFSYTLIFLQRVALFRPITAGSLLLLGMYPSP</sequence>
<protein>
    <submittedName>
        <fullName evidence="4">Uncharacterized protein</fullName>
    </submittedName>
</protein>
<evidence type="ECO:0000313" key="5">
    <source>
        <dbReference type="Proteomes" id="UP001627154"/>
    </source>
</evidence>
<reference evidence="4 5" key="1">
    <citation type="journal article" date="2024" name="bioRxiv">
        <title>A reference genome for Trichogramma kaykai: A tiny desert-dwelling parasitoid wasp with competing sex-ratio distorters.</title>
        <authorList>
            <person name="Culotta J."/>
            <person name="Lindsey A.R."/>
        </authorList>
    </citation>
    <scope>NUCLEOTIDE SEQUENCE [LARGE SCALE GENOMIC DNA]</scope>
    <source>
        <strain evidence="4 5">KSX58</strain>
    </source>
</reference>
<feature type="transmembrane region" description="Helical" evidence="3">
    <location>
        <begin position="36"/>
        <end position="57"/>
    </location>
</feature>
<feature type="region of interest" description="Disordered" evidence="2">
    <location>
        <begin position="1"/>
        <end position="25"/>
    </location>
</feature>
<evidence type="ECO:0000256" key="1">
    <source>
        <dbReference type="ARBA" id="ARBA00008335"/>
    </source>
</evidence>
<organism evidence="4 5">
    <name type="scientific">Trichogramma kaykai</name>
    <dbReference type="NCBI Taxonomy" id="54128"/>
    <lineage>
        <taxon>Eukaryota</taxon>
        <taxon>Metazoa</taxon>
        <taxon>Ecdysozoa</taxon>
        <taxon>Arthropoda</taxon>
        <taxon>Hexapoda</taxon>
        <taxon>Insecta</taxon>
        <taxon>Pterygota</taxon>
        <taxon>Neoptera</taxon>
        <taxon>Endopterygota</taxon>
        <taxon>Hymenoptera</taxon>
        <taxon>Apocrita</taxon>
        <taxon>Proctotrupomorpha</taxon>
        <taxon>Chalcidoidea</taxon>
        <taxon>Trichogrammatidae</taxon>
        <taxon>Trichogramma</taxon>
    </lineage>
</organism>
<dbReference type="InterPro" id="IPR039672">
    <property type="entry name" value="MFS_2"/>
</dbReference>
<accession>A0ABD2XKT3</accession>
<comment type="caution">
    <text evidence="4">The sequence shown here is derived from an EMBL/GenBank/DDBJ whole genome shotgun (WGS) entry which is preliminary data.</text>
</comment>
<evidence type="ECO:0000313" key="4">
    <source>
        <dbReference type="EMBL" id="KAL3405915.1"/>
    </source>
</evidence>
<keyword evidence="5" id="KW-1185">Reference proteome</keyword>
<keyword evidence="3" id="KW-0472">Membrane</keyword>
<evidence type="ECO:0000256" key="3">
    <source>
        <dbReference type="SAM" id="Phobius"/>
    </source>
</evidence>
<dbReference type="Proteomes" id="UP001627154">
    <property type="component" value="Unassembled WGS sequence"/>
</dbReference>
<gene>
    <name evidence="4" type="ORF">TKK_001333</name>
</gene>
<dbReference type="PANTHER" id="PTHR11328">
    <property type="entry name" value="MAJOR FACILITATOR SUPERFAMILY DOMAIN-CONTAINING PROTEIN"/>
    <property type="match status" value="1"/>
</dbReference>